<evidence type="ECO:0000256" key="1">
    <source>
        <dbReference type="SAM" id="MobiDB-lite"/>
    </source>
</evidence>
<reference evidence="2 3" key="1">
    <citation type="submission" date="2023-01" db="EMBL/GenBank/DDBJ databases">
        <title>Analysis of 21 Apiospora genomes using comparative genomics revels a genus with tremendous synthesis potential of carbohydrate active enzymes and secondary metabolites.</title>
        <authorList>
            <person name="Sorensen T."/>
        </authorList>
    </citation>
    <scope>NUCLEOTIDE SEQUENCE [LARGE SCALE GENOMIC DNA]</scope>
    <source>
        <strain evidence="2 3">CBS 114990</strain>
    </source>
</reference>
<evidence type="ECO:0000313" key="2">
    <source>
        <dbReference type="EMBL" id="KAK8071097.1"/>
    </source>
</evidence>
<keyword evidence="3" id="KW-1185">Reference proteome</keyword>
<name>A0ABR1VIY9_9PEZI</name>
<dbReference type="GeneID" id="92048675"/>
<dbReference type="Proteomes" id="UP001433268">
    <property type="component" value="Unassembled WGS sequence"/>
</dbReference>
<sequence length="152" mass="16974">MITNTEERSHAELKAMYQGCVGIIDGCACLTRSDYHEALEAADAAVELAEAARLDEETLQEFRELQARCVSLLQEEYRASEHHERGCYNKSTSAKQSSSTPSPFPAAAASPCHEDEEEETIARPSSRRRKSVTWFDQITVTGMLSQMTISRQ</sequence>
<accession>A0ABR1VIY9</accession>
<gene>
    <name evidence="2" type="ORF">PG997_011300</name>
</gene>
<dbReference type="EMBL" id="JAQQWN010000008">
    <property type="protein sequence ID" value="KAK8071097.1"/>
    <property type="molecule type" value="Genomic_DNA"/>
</dbReference>
<evidence type="ECO:0000313" key="3">
    <source>
        <dbReference type="Proteomes" id="UP001433268"/>
    </source>
</evidence>
<dbReference type="RefSeq" id="XP_066664905.1">
    <property type="nucleotide sequence ID" value="XM_066815615.1"/>
</dbReference>
<organism evidence="2 3">
    <name type="scientific">Apiospora hydei</name>
    <dbReference type="NCBI Taxonomy" id="1337664"/>
    <lineage>
        <taxon>Eukaryota</taxon>
        <taxon>Fungi</taxon>
        <taxon>Dikarya</taxon>
        <taxon>Ascomycota</taxon>
        <taxon>Pezizomycotina</taxon>
        <taxon>Sordariomycetes</taxon>
        <taxon>Xylariomycetidae</taxon>
        <taxon>Amphisphaeriales</taxon>
        <taxon>Apiosporaceae</taxon>
        <taxon>Apiospora</taxon>
    </lineage>
</organism>
<feature type="compositionally biased region" description="Low complexity" evidence="1">
    <location>
        <begin position="90"/>
        <end position="111"/>
    </location>
</feature>
<proteinExistence type="predicted"/>
<comment type="caution">
    <text evidence="2">The sequence shown here is derived from an EMBL/GenBank/DDBJ whole genome shotgun (WGS) entry which is preliminary data.</text>
</comment>
<feature type="region of interest" description="Disordered" evidence="1">
    <location>
        <begin position="79"/>
        <end position="130"/>
    </location>
</feature>
<protein>
    <submittedName>
        <fullName evidence="2">Uncharacterized protein</fullName>
    </submittedName>
</protein>